<protein>
    <recommendedName>
        <fullName evidence="3">Flagellar P-ring protein</fullName>
    </recommendedName>
    <alternativeName>
        <fullName evidence="7">Basal body P-ring protein</fullName>
    </alternativeName>
</protein>
<dbReference type="GO" id="GO:0005198">
    <property type="term" value="F:structural molecule activity"/>
    <property type="evidence" value="ECO:0007669"/>
    <property type="project" value="InterPro"/>
</dbReference>
<keyword evidence="4 8" id="KW-0732">Signal</keyword>
<comment type="subcellular location">
    <subcellularLocation>
        <location evidence="2">Bacterial flagellum basal body</location>
    </subcellularLocation>
</comment>
<keyword evidence="10" id="KW-0282">Flagellum</keyword>
<name>A0A316G6P7_9RHOB</name>
<dbReference type="AlphaFoldDB" id="A0A316G6P7"/>
<dbReference type="Pfam" id="PF02119">
    <property type="entry name" value="FlgI"/>
    <property type="match status" value="1"/>
</dbReference>
<dbReference type="GO" id="GO:0071973">
    <property type="term" value="P:bacterial-type flagellum-dependent cell motility"/>
    <property type="evidence" value="ECO:0007669"/>
    <property type="project" value="InterPro"/>
</dbReference>
<keyword evidence="5" id="KW-0574">Periplasm</keyword>
<keyword evidence="10" id="KW-0969">Cilium</keyword>
<dbReference type="Pfam" id="PF13860">
    <property type="entry name" value="FlgD_ig"/>
    <property type="match status" value="1"/>
</dbReference>
<evidence type="ECO:0000256" key="3">
    <source>
        <dbReference type="ARBA" id="ARBA00019515"/>
    </source>
</evidence>
<evidence type="ECO:0000256" key="6">
    <source>
        <dbReference type="ARBA" id="ARBA00023143"/>
    </source>
</evidence>
<keyword evidence="10" id="KW-0966">Cell projection</keyword>
<keyword evidence="6" id="KW-0975">Bacterial flagellum</keyword>
<keyword evidence="11" id="KW-1185">Reference proteome</keyword>
<evidence type="ECO:0000256" key="5">
    <source>
        <dbReference type="ARBA" id="ARBA00022764"/>
    </source>
</evidence>
<feature type="chain" id="PRO_5016266605" description="Flagellar P-ring protein" evidence="8">
    <location>
        <begin position="19"/>
        <end position="228"/>
    </location>
</feature>
<reference evidence="10 11" key="1">
    <citation type="submission" date="2018-05" db="EMBL/GenBank/DDBJ databases">
        <title>Genomic Encyclopedia of Type Strains, Phase IV (KMG-IV): sequencing the most valuable type-strain genomes for metagenomic binning, comparative biology and taxonomic classification.</title>
        <authorList>
            <person name="Goeker M."/>
        </authorList>
    </citation>
    <scope>NUCLEOTIDE SEQUENCE [LARGE SCALE GENOMIC DNA]</scope>
    <source>
        <strain evidence="10 11">DSM 103371</strain>
    </source>
</reference>
<dbReference type="InterPro" id="IPR025965">
    <property type="entry name" value="FlgD/Vpr_Ig-like"/>
</dbReference>
<comment type="caution">
    <text evidence="10">The sequence shown here is derived from an EMBL/GenBank/DDBJ whole genome shotgun (WGS) entry which is preliminary data.</text>
</comment>
<feature type="domain" description="FlgD/Vpr Ig-like" evidence="9">
    <location>
        <begin position="113"/>
        <end position="180"/>
    </location>
</feature>
<accession>A0A316G6P7</accession>
<feature type="signal peptide" evidence="8">
    <location>
        <begin position="1"/>
        <end position="18"/>
    </location>
</feature>
<evidence type="ECO:0000256" key="4">
    <source>
        <dbReference type="ARBA" id="ARBA00022729"/>
    </source>
</evidence>
<evidence type="ECO:0000256" key="2">
    <source>
        <dbReference type="ARBA" id="ARBA00004117"/>
    </source>
</evidence>
<gene>
    <name evidence="10" type="ORF">C8D95_104257</name>
</gene>
<dbReference type="GO" id="GO:0030288">
    <property type="term" value="C:outer membrane-bounded periplasmic space"/>
    <property type="evidence" value="ECO:0007669"/>
    <property type="project" value="InterPro"/>
</dbReference>
<proteinExistence type="predicted"/>
<evidence type="ECO:0000259" key="9">
    <source>
        <dbReference type="Pfam" id="PF13860"/>
    </source>
</evidence>
<evidence type="ECO:0000256" key="1">
    <source>
        <dbReference type="ARBA" id="ARBA00002591"/>
    </source>
</evidence>
<evidence type="ECO:0000256" key="7">
    <source>
        <dbReference type="ARBA" id="ARBA00032344"/>
    </source>
</evidence>
<organism evidence="10 11">
    <name type="scientific">Silicimonas algicola</name>
    <dbReference type="NCBI Taxonomy" id="1826607"/>
    <lineage>
        <taxon>Bacteria</taxon>
        <taxon>Pseudomonadati</taxon>
        <taxon>Pseudomonadota</taxon>
        <taxon>Alphaproteobacteria</taxon>
        <taxon>Rhodobacterales</taxon>
        <taxon>Paracoccaceae</taxon>
    </lineage>
</organism>
<comment type="function">
    <text evidence="1">Assembles around the rod to form the L-ring and probably protects the motor/basal body from shearing forces during rotation.</text>
</comment>
<evidence type="ECO:0000313" key="11">
    <source>
        <dbReference type="Proteomes" id="UP000245390"/>
    </source>
</evidence>
<dbReference type="Proteomes" id="UP000245390">
    <property type="component" value="Unassembled WGS sequence"/>
</dbReference>
<sequence>MRLFFTMICLLVGMSASAAEVRIKDLVEFDGVRGNDLVGYGLVVGLNGTGDGLRNAPFTDFAVQLATFSGVEQQVRTNQLLENMIGGMGASGLSQLAGWVGMDARATGPAQFSGSPIELAPDADPGADAAELVVLDALGREVTREAISPSATGVEWAGTTDTGSPIEPGRYTFQIASYSQGELTSVRPVPHYARISEARMGFDGIELVLDGGVVVPSSDVTALRAPQS</sequence>
<dbReference type="PANTHER" id="PTHR30381:SF0">
    <property type="entry name" value="FLAGELLAR P-RING PROTEIN"/>
    <property type="match status" value="1"/>
</dbReference>
<dbReference type="InterPro" id="IPR001782">
    <property type="entry name" value="Flag_FlgI"/>
</dbReference>
<dbReference type="PRINTS" id="PR01010">
    <property type="entry name" value="FLGPRINGFLGI"/>
</dbReference>
<dbReference type="GO" id="GO:0009428">
    <property type="term" value="C:bacterial-type flagellum basal body, distal rod, P ring"/>
    <property type="evidence" value="ECO:0007669"/>
    <property type="project" value="InterPro"/>
</dbReference>
<evidence type="ECO:0000313" key="10">
    <source>
        <dbReference type="EMBL" id="PWK56584.1"/>
    </source>
</evidence>
<evidence type="ECO:0000256" key="8">
    <source>
        <dbReference type="SAM" id="SignalP"/>
    </source>
</evidence>
<dbReference type="EMBL" id="QGGV01000004">
    <property type="protein sequence ID" value="PWK56584.1"/>
    <property type="molecule type" value="Genomic_DNA"/>
</dbReference>
<dbReference type="PANTHER" id="PTHR30381">
    <property type="entry name" value="FLAGELLAR P-RING PERIPLASMIC PROTEIN FLGI"/>
    <property type="match status" value="1"/>
</dbReference>